<gene>
    <name evidence="6" type="ORF">BE15_17485</name>
</gene>
<dbReference type="InterPro" id="IPR053153">
    <property type="entry name" value="APC_K+_Transporter"/>
</dbReference>
<reference evidence="6 7" key="1">
    <citation type="submission" date="2014-02" db="EMBL/GenBank/DDBJ databases">
        <title>The small core and large imbalanced accessory genome model reveals a collaborative survival strategy of Sorangium cellulosum strains in nature.</title>
        <authorList>
            <person name="Han K."/>
            <person name="Peng R."/>
            <person name="Blom J."/>
            <person name="Li Y.-Z."/>
        </authorList>
    </citation>
    <scope>NUCLEOTIDE SEQUENCE [LARGE SCALE GENOMIC DNA]</scope>
    <source>
        <strain evidence="6 7">So0008-312</strain>
    </source>
</reference>
<feature type="transmembrane region" description="Helical" evidence="5">
    <location>
        <begin position="411"/>
        <end position="432"/>
    </location>
</feature>
<evidence type="ECO:0000256" key="2">
    <source>
        <dbReference type="ARBA" id="ARBA00022692"/>
    </source>
</evidence>
<dbReference type="Pfam" id="PF13520">
    <property type="entry name" value="AA_permease_2"/>
    <property type="match status" value="1"/>
</dbReference>
<organism evidence="6 7">
    <name type="scientific">Sorangium cellulosum</name>
    <name type="common">Polyangium cellulosum</name>
    <dbReference type="NCBI Taxonomy" id="56"/>
    <lineage>
        <taxon>Bacteria</taxon>
        <taxon>Pseudomonadati</taxon>
        <taxon>Myxococcota</taxon>
        <taxon>Polyangia</taxon>
        <taxon>Polyangiales</taxon>
        <taxon>Polyangiaceae</taxon>
        <taxon>Sorangium</taxon>
    </lineage>
</organism>
<comment type="subcellular location">
    <subcellularLocation>
        <location evidence="1">Membrane</location>
        <topology evidence="1">Multi-pass membrane protein</topology>
    </subcellularLocation>
</comment>
<comment type="caution">
    <text evidence="6">The sequence shown here is derived from an EMBL/GenBank/DDBJ whole genome shotgun (WGS) entry which is preliminary data.</text>
</comment>
<keyword evidence="3 5" id="KW-1133">Transmembrane helix</keyword>
<keyword evidence="4 5" id="KW-0472">Membrane</keyword>
<dbReference type="GO" id="GO:0022857">
    <property type="term" value="F:transmembrane transporter activity"/>
    <property type="evidence" value="ECO:0007669"/>
    <property type="project" value="InterPro"/>
</dbReference>
<dbReference type="PANTHER" id="PTHR47704:SF1">
    <property type="entry name" value="POTASSIUM TRANSPORTER KIMA"/>
    <property type="match status" value="1"/>
</dbReference>
<evidence type="ECO:0000256" key="3">
    <source>
        <dbReference type="ARBA" id="ARBA00022989"/>
    </source>
</evidence>
<feature type="transmembrane region" description="Helical" evidence="5">
    <location>
        <begin position="130"/>
        <end position="153"/>
    </location>
</feature>
<keyword evidence="2 5" id="KW-0812">Transmembrane</keyword>
<evidence type="ECO:0000256" key="5">
    <source>
        <dbReference type="SAM" id="Phobius"/>
    </source>
</evidence>
<dbReference type="RefSeq" id="WP_061612102.1">
    <property type="nucleotide sequence ID" value="NZ_JEMA01000990.1"/>
</dbReference>
<protein>
    <submittedName>
        <fullName evidence="6">Amino acid transporter</fullName>
    </submittedName>
</protein>
<dbReference type="GO" id="GO:0016020">
    <property type="term" value="C:membrane"/>
    <property type="evidence" value="ECO:0007669"/>
    <property type="project" value="UniProtKB-SubCell"/>
</dbReference>
<feature type="transmembrane region" description="Helical" evidence="5">
    <location>
        <begin position="208"/>
        <end position="232"/>
    </location>
</feature>
<evidence type="ECO:0000313" key="6">
    <source>
        <dbReference type="EMBL" id="KYF63539.1"/>
    </source>
</evidence>
<feature type="transmembrane region" description="Helical" evidence="5">
    <location>
        <begin position="352"/>
        <end position="371"/>
    </location>
</feature>
<dbReference type="Gene3D" id="1.20.1740.10">
    <property type="entry name" value="Amino acid/polyamine transporter I"/>
    <property type="match status" value="1"/>
</dbReference>
<proteinExistence type="predicted"/>
<dbReference type="OrthoDB" id="9759676at2"/>
<feature type="transmembrane region" description="Helical" evidence="5">
    <location>
        <begin position="165"/>
        <end position="188"/>
    </location>
</feature>
<feature type="transmembrane region" description="Helical" evidence="5">
    <location>
        <begin position="253"/>
        <end position="272"/>
    </location>
</feature>
<evidence type="ECO:0000313" key="7">
    <source>
        <dbReference type="Proteomes" id="UP000075260"/>
    </source>
</evidence>
<feature type="transmembrane region" description="Helical" evidence="5">
    <location>
        <begin position="304"/>
        <end position="324"/>
    </location>
</feature>
<name>A0A150Q6C9_SORCE</name>
<feature type="transmembrane region" description="Helical" evidence="5">
    <location>
        <begin position="100"/>
        <end position="124"/>
    </location>
</feature>
<evidence type="ECO:0000256" key="1">
    <source>
        <dbReference type="ARBA" id="ARBA00004141"/>
    </source>
</evidence>
<dbReference type="InterPro" id="IPR002293">
    <property type="entry name" value="AA/rel_permease1"/>
</dbReference>
<evidence type="ECO:0000256" key="4">
    <source>
        <dbReference type="ARBA" id="ARBA00023136"/>
    </source>
</evidence>
<accession>A0A150Q6C9</accession>
<dbReference type="PANTHER" id="PTHR47704">
    <property type="entry name" value="POTASSIUM TRANSPORTER KIMA"/>
    <property type="match status" value="1"/>
</dbReference>
<sequence>MSLTTILFGRRLASDEEEKEQIGPFSGIPVLGLDALASASYGPEAALTVLLPLGALGLRYIVPLSALVITLLVIVYVSYRQTIEAYPNGGGSYVVAKENLGTNAGLVAAAALLLDYVLNVAVAVSAGVGALVSAVPALLPHTLGLCLGVLILLTAANLRGLRTAGLVFMAPTYAFLGCLFTVIAIGIGKTILQGGHPAPVVPPPSLPGSLGIASLGLLCHAFASGCTAMTGVEAVSNGVPAFRKPSSAQARRTLSYIVASLGILLAGIAILAKAYGVTATEPGKAGYQSILSQVVGAVVGRGPFYYVTLTAVVAVLMLSANTSFADFPRLCQLLAIDRFLPEPFIHRGRRLAFSYGIAVLAGLSAILLVVFQGITDALIPLFAVGAFLAFTMSQSGMIAHWHRVRGKHFRLHLAVNATGAAATAATLVVIIFSKFTEGAWVSTLLVIAAFLTFRGVRGHYAQLDQAVRAHEPLDLTPPPPPIVVIPIRRWDLVSQKGLRFALQLSPEVYALQVLLDDPRVEDLSGEWRDLVEEPATKKGVAAPRLVVVRSRYRRLFRPLLRFVTTLARAHPDRQVAVVVPEVVESRWYHYLLHNHTASILKWLLLFRGGKGIVIVNTPFHLDDSPKAA</sequence>
<feature type="transmembrane region" description="Helical" evidence="5">
    <location>
        <begin position="60"/>
        <end position="79"/>
    </location>
</feature>
<dbReference type="Proteomes" id="UP000075260">
    <property type="component" value="Unassembled WGS sequence"/>
</dbReference>
<dbReference type="EMBL" id="JEMA01000990">
    <property type="protein sequence ID" value="KYF63539.1"/>
    <property type="molecule type" value="Genomic_DNA"/>
</dbReference>
<feature type="transmembrane region" description="Helical" evidence="5">
    <location>
        <begin position="377"/>
        <end position="399"/>
    </location>
</feature>
<feature type="transmembrane region" description="Helical" evidence="5">
    <location>
        <begin position="438"/>
        <end position="456"/>
    </location>
</feature>
<dbReference type="AlphaFoldDB" id="A0A150Q6C9"/>